<gene>
    <name evidence="2" type="ORF">B0681_04610</name>
</gene>
<evidence type="ECO:0008006" key="4">
    <source>
        <dbReference type="Google" id="ProtNLM"/>
    </source>
</evidence>
<dbReference type="RefSeq" id="WP_078317577.1">
    <property type="nucleotide sequence ID" value="NZ_MUYV01000005.1"/>
</dbReference>
<dbReference type="EMBL" id="MUYV01000005">
    <property type="protein sequence ID" value="OOS25308.1"/>
    <property type="molecule type" value="Genomic_DNA"/>
</dbReference>
<proteinExistence type="predicted"/>
<reference evidence="2 3" key="1">
    <citation type="submission" date="2017-02" db="EMBL/GenBank/DDBJ databases">
        <title>Draft genome sequence of Moraxella porci CCUG 54912T type strain.</title>
        <authorList>
            <person name="Salva-Serra F."/>
            <person name="Engstrom-Jakobsson H."/>
            <person name="Thorell K."/>
            <person name="Jaen-Luchoro D."/>
            <person name="Gonzales-Siles L."/>
            <person name="Karlsson R."/>
            <person name="Yazdan S."/>
            <person name="Boulund F."/>
            <person name="Johnning A."/>
            <person name="Engstrand L."/>
            <person name="Kristiansson E."/>
            <person name="Moore E."/>
        </authorList>
    </citation>
    <scope>NUCLEOTIDE SEQUENCE [LARGE SCALE GENOMIC DNA]</scope>
    <source>
        <strain evidence="2 3">CCUG 54912</strain>
    </source>
</reference>
<dbReference type="Proteomes" id="UP000190683">
    <property type="component" value="Unassembled WGS sequence"/>
</dbReference>
<accession>A0A1T0CSF5</accession>
<keyword evidence="1" id="KW-0732">Signal</keyword>
<dbReference type="AlphaFoldDB" id="A0A1T0CSF5"/>
<protein>
    <recommendedName>
        <fullName evidence="4">Lipoprotein</fullName>
    </recommendedName>
</protein>
<evidence type="ECO:0000256" key="1">
    <source>
        <dbReference type="SAM" id="SignalP"/>
    </source>
</evidence>
<dbReference type="PROSITE" id="PS51257">
    <property type="entry name" value="PROKAR_LIPOPROTEIN"/>
    <property type="match status" value="1"/>
</dbReference>
<sequence>MNVLKIGMVSALMATLSGCLTSNALDKSIYKSLAERHVLIHSDTVIAIGKPTAPIKGYENALALVGEKNGYLVQPDGSSGDTLLKIFETADLQSLSLRGYGGGLDVKQAYNDWTCTSKYGCANIDLRFSRSIDSLSDSTKSLEDKTSDLSKLYDEKAQMENLGFECKMHSAEDVSLSCYYSEKLAFTITEPVTNPSQLTHTLSKPVAVRFYEFHADHDKKEIAIKKFLKPIAFAFDVATFPIQMMIWDPKK</sequence>
<feature type="signal peptide" evidence="1">
    <location>
        <begin position="1"/>
        <end position="24"/>
    </location>
</feature>
<evidence type="ECO:0000313" key="2">
    <source>
        <dbReference type="EMBL" id="OOS25308.1"/>
    </source>
</evidence>
<comment type="caution">
    <text evidence="2">The sequence shown here is derived from an EMBL/GenBank/DDBJ whole genome shotgun (WGS) entry which is preliminary data.</text>
</comment>
<keyword evidence="3" id="KW-1185">Reference proteome</keyword>
<evidence type="ECO:0000313" key="3">
    <source>
        <dbReference type="Proteomes" id="UP000190683"/>
    </source>
</evidence>
<name>A0A1T0CSF5_9GAMM</name>
<organism evidence="2 3">
    <name type="scientific">Moraxella porci DSM 25326</name>
    <dbReference type="NCBI Taxonomy" id="573983"/>
    <lineage>
        <taxon>Bacteria</taxon>
        <taxon>Pseudomonadati</taxon>
        <taxon>Pseudomonadota</taxon>
        <taxon>Gammaproteobacteria</taxon>
        <taxon>Moraxellales</taxon>
        <taxon>Moraxellaceae</taxon>
        <taxon>Moraxella</taxon>
    </lineage>
</organism>
<feature type="chain" id="PRO_5012933336" description="Lipoprotein" evidence="1">
    <location>
        <begin position="25"/>
        <end position="251"/>
    </location>
</feature>